<dbReference type="Pfam" id="PF03747">
    <property type="entry name" value="ADP_ribosyl_GH"/>
    <property type="match status" value="1"/>
</dbReference>
<evidence type="ECO:0000313" key="2">
    <source>
        <dbReference type="EMBL" id="CAF0833284.1"/>
    </source>
</evidence>
<feature type="binding site" evidence="1">
    <location>
        <position position="109"/>
    </location>
    <ligand>
        <name>Mg(2+)</name>
        <dbReference type="ChEBI" id="CHEBI:18420"/>
        <label>1</label>
    </ligand>
</feature>
<dbReference type="PANTHER" id="PTHR16222">
    <property type="entry name" value="ADP-RIBOSYLGLYCOHYDROLASE"/>
    <property type="match status" value="1"/>
</dbReference>
<dbReference type="PANTHER" id="PTHR16222:SF12">
    <property type="entry name" value="ADP-RIBOSYLGLYCOHYDROLASE-RELATED"/>
    <property type="match status" value="1"/>
</dbReference>
<comment type="caution">
    <text evidence="2">The sequence shown here is derived from an EMBL/GenBank/DDBJ whole genome shotgun (WGS) entry which is preliminary data.</text>
</comment>
<dbReference type="SUPFAM" id="SSF101478">
    <property type="entry name" value="ADP-ribosylglycohydrolase"/>
    <property type="match status" value="1"/>
</dbReference>
<keyword evidence="3" id="KW-1185">Reference proteome</keyword>
<organism evidence="2 3">
    <name type="scientific">Adineta ricciae</name>
    <name type="common">Rotifer</name>
    <dbReference type="NCBI Taxonomy" id="249248"/>
    <lineage>
        <taxon>Eukaryota</taxon>
        <taxon>Metazoa</taxon>
        <taxon>Spiralia</taxon>
        <taxon>Gnathifera</taxon>
        <taxon>Rotifera</taxon>
        <taxon>Eurotatoria</taxon>
        <taxon>Bdelloidea</taxon>
        <taxon>Adinetida</taxon>
        <taxon>Adinetidae</taxon>
        <taxon>Adineta</taxon>
    </lineage>
</organism>
<dbReference type="AlphaFoldDB" id="A0A813UWE8"/>
<dbReference type="InterPro" id="IPR050792">
    <property type="entry name" value="ADP-ribosylglycohydrolase"/>
</dbReference>
<dbReference type="InterPro" id="IPR036705">
    <property type="entry name" value="Ribosyl_crysJ1_sf"/>
</dbReference>
<feature type="binding site" evidence="1">
    <location>
        <position position="347"/>
    </location>
    <ligand>
        <name>Mg(2+)</name>
        <dbReference type="ChEBI" id="CHEBI:18420"/>
        <label>1</label>
    </ligand>
</feature>
<sequence>MGCRSSKLVVKDRPSSYAREGTHWLDPRYHDDKRTSIFKPDELRPVLKEPPQAVDRLVLNRVLGSMIGSAVGDALGASVEFRPYEYLVENPITDFTSGGTWGLQEGQFTDDTSMALCLAASLIVSHGFRPYDQLVRYKWWHRNGYMSSTGECFDIGNSTRESLILFEQRQRKFRKQTKIPDEYMDHITDENVLQHFDVFCGKHDAAGNGGLMRLAPVPLFFWKHPVQAVEYSGVSNQLTHGDQRATDACRYYGALIVAALSGEPKSALLDKNFYENHIKWFGDVPLHSDIREISQGSYHVQNGYNDGIRGTGFVVDSLRAALWAFRSDDNSFEKGVLAAINLGDDTDTTAAIYGQLAGAYYGYSNLPSKWTSRVYAKEFIECLSKWIVYEGDQWPQKQDKKSDILSIKSKL</sequence>
<feature type="binding site" evidence="1">
    <location>
        <position position="345"/>
    </location>
    <ligand>
        <name>Mg(2+)</name>
        <dbReference type="ChEBI" id="CHEBI:18420"/>
        <label>1</label>
    </ligand>
</feature>
<gene>
    <name evidence="2" type="ORF">XAT740_LOCUS4575</name>
</gene>
<comment type="cofactor">
    <cofactor evidence="1">
        <name>Mg(2+)</name>
        <dbReference type="ChEBI" id="CHEBI:18420"/>
    </cofactor>
    <text evidence="1">Binds 2 magnesium ions per subunit.</text>
</comment>
<feature type="binding site" evidence="1">
    <location>
        <position position="110"/>
    </location>
    <ligand>
        <name>Mg(2+)</name>
        <dbReference type="ChEBI" id="CHEBI:18420"/>
        <label>1</label>
    </ligand>
</feature>
<reference evidence="2" key="1">
    <citation type="submission" date="2021-02" db="EMBL/GenBank/DDBJ databases">
        <authorList>
            <person name="Nowell W R."/>
        </authorList>
    </citation>
    <scope>NUCLEOTIDE SEQUENCE</scope>
</reference>
<dbReference type="GO" id="GO:0046872">
    <property type="term" value="F:metal ion binding"/>
    <property type="evidence" value="ECO:0007669"/>
    <property type="project" value="UniProtKB-KW"/>
</dbReference>
<feature type="binding site" evidence="1">
    <location>
        <position position="348"/>
    </location>
    <ligand>
        <name>Mg(2+)</name>
        <dbReference type="ChEBI" id="CHEBI:18420"/>
        <label>1</label>
    </ligand>
</feature>
<dbReference type="InterPro" id="IPR005502">
    <property type="entry name" value="Ribosyl_crysJ1"/>
</dbReference>
<proteinExistence type="predicted"/>
<keyword evidence="1" id="KW-0479">Metal-binding</keyword>
<evidence type="ECO:0000256" key="1">
    <source>
        <dbReference type="PIRSR" id="PIRSR605502-1"/>
    </source>
</evidence>
<protein>
    <recommendedName>
        <fullName evidence="4">ADP-ribosylglycohydrolase</fullName>
    </recommendedName>
</protein>
<keyword evidence="1" id="KW-0460">Magnesium</keyword>
<name>A0A813UWE8_ADIRI</name>
<accession>A0A813UWE8</accession>
<evidence type="ECO:0000313" key="3">
    <source>
        <dbReference type="Proteomes" id="UP000663828"/>
    </source>
</evidence>
<feature type="binding site" evidence="1">
    <location>
        <position position="111"/>
    </location>
    <ligand>
        <name>Mg(2+)</name>
        <dbReference type="ChEBI" id="CHEBI:18420"/>
        <label>1</label>
    </ligand>
</feature>
<dbReference type="EMBL" id="CAJNOR010000189">
    <property type="protein sequence ID" value="CAF0833284.1"/>
    <property type="molecule type" value="Genomic_DNA"/>
</dbReference>
<dbReference type="Proteomes" id="UP000663828">
    <property type="component" value="Unassembled WGS sequence"/>
</dbReference>
<evidence type="ECO:0008006" key="4">
    <source>
        <dbReference type="Google" id="ProtNLM"/>
    </source>
</evidence>
<dbReference type="Gene3D" id="1.10.4080.10">
    <property type="entry name" value="ADP-ribosylation/Crystallin J1"/>
    <property type="match status" value="1"/>
</dbReference>